<accession>G8M2I5</accession>
<keyword evidence="1" id="KW-1133">Transmembrane helix</keyword>
<dbReference type="AlphaFoldDB" id="G8M2I5"/>
<sequence length="167" mass="18732" precursor="true">MDIFVERIVSKKKGPKEYLKALGIVLIAFLVSMVVTAYFFPDGIVVIAYVGIVYAAKHFIGNLNVEYEYSLTNGDLDIDKIINKKKRKPLYSTTCKDIEQMAKVSSSQYNESIAKAPLIIKAVSSMDSPNVYYAVINSSGRKVTLYFEPDEKMLKNLKIMLGSKLTI</sequence>
<keyword evidence="1" id="KW-0472">Membrane</keyword>
<dbReference type="EMBL" id="CP003065">
    <property type="protein sequence ID" value="AEV70355.1"/>
    <property type="molecule type" value="Genomic_DNA"/>
</dbReference>
<keyword evidence="3" id="KW-1185">Reference proteome</keyword>
<dbReference type="HOGENOM" id="CLU_113258_0_0_9"/>
<gene>
    <name evidence="2" type="ordered locus">Clocl_3915</name>
</gene>
<dbReference type="RefSeq" id="WP_014256856.1">
    <property type="nucleotide sequence ID" value="NC_016627.1"/>
</dbReference>
<name>G8M2I5_ACECE</name>
<organism evidence="2 3">
    <name type="scientific">Acetivibrio clariflavus (strain DSM 19732 / NBRC 101661 / EBR45)</name>
    <name type="common">Clostridium clariflavum</name>
    <dbReference type="NCBI Taxonomy" id="720554"/>
    <lineage>
        <taxon>Bacteria</taxon>
        <taxon>Bacillati</taxon>
        <taxon>Bacillota</taxon>
        <taxon>Clostridia</taxon>
        <taxon>Eubacteriales</taxon>
        <taxon>Oscillospiraceae</taxon>
        <taxon>Acetivibrio</taxon>
    </lineage>
</organism>
<reference evidence="2 3" key="2">
    <citation type="journal article" date="2012" name="Stand. Genomic Sci.">
        <title>Complete Genome Sequence of Clostridium clariflavum DSM 19732.</title>
        <authorList>
            <person name="Izquierdo J.A."/>
            <person name="Goodwin L."/>
            <person name="Davenport K.W."/>
            <person name="Teshima H."/>
            <person name="Bruce D."/>
            <person name="Detter C."/>
            <person name="Tapia R."/>
            <person name="Han S."/>
            <person name="Land M."/>
            <person name="Hauser L."/>
            <person name="Jeffries C.D."/>
            <person name="Han J."/>
            <person name="Pitluck S."/>
            <person name="Nolan M."/>
            <person name="Chen A."/>
            <person name="Huntemann M."/>
            <person name="Mavromatis K."/>
            <person name="Mikhailova N."/>
            <person name="Liolios K."/>
            <person name="Woyke T."/>
            <person name="Lynd L.R."/>
        </authorList>
    </citation>
    <scope>NUCLEOTIDE SEQUENCE [LARGE SCALE GENOMIC DNA]</scope>
    <source>
        <strain evidence="3">DSM 19732 / NBRC 101661 / EBR45</strain>
    </source>
</reference>
<dbReference type="eggNOG" id="ENOG50332G5">
    <property type="taxonomic scope" value="Bacteria"/>
</dbReference>
<evidence type="ECO:0000313" key="3">
    <source>
        <dbReference type="Proteomes" id="UP000005435"/>
    </source>
</evidence>
<dbReference type="STRING" id="720554.Clocl_3915"/>
<reference evidence="3" key="1">
    <citation type="submission" date="2011-12" db="EMBL/GenBank/DDBJ databases">
        <title>Complete sequence of Clostridium clariflavum DSM 19732.</title>
        <authorList>
            <consortium name="US DOE Joint Genome Institute"/>
            <person name="Lucas S."/>
            <person name="Han J."/>
            <person name="Lapidus A."/>
            <person name="Cheng J.-F."/>
            <person name="Goodwin L."/>
            <person name="Pitluck S."/>
            <person name="Peters L."/>
            <person name="Teshima H."/>
            <person name="Detter J.C."/>
            <person name="Han C."/>
            <person name="Tapia R."/>
            <person name="Land M."/>
            <person name="Hauser L."/>
            <person name="Kyrpides N."/>
            <person name="Ivanova N."/>
            <person name="Pagani I."/>
            <person name="Kitzmiller T."/>
            <person name="Lynd L."/>
            <person name="Izquierdo J."/>
            <person name="Woyke T."/>
        </authorList>
    </citation>
    <scope>NUCLEOTIDE SEQUENCE [LARGE SCALE GENOMIC DNA]</scope>
    <source>
        <strain evidence="3">DSM 19732 / NBRC 101661 / EBR45</strain>
    </source>
</reference>
<dbReference type="InterPro" id="IPR046088">
    <property type="entry name" value="DUF6106"/>
</dbReference>
<keyword evidence="1" id="KW-0812">Transmembrane</keyword>
<feature type="transmembrane region" description="Helical" evidence="1">
    <location>
        <begin position="46"/>
        <end position="65"/>
    </location>
</feature>
<feature type="transmembrane region" description="Helical" evidence="1">
    <location>
        <begin position="21"/>
        <end position="40"/>
    </location>
</feature>
<dbReference type="OrthoDB" id="2062630at2"/>
<evidence type="ECO:0000313" key="2">
    <source>
        <dbReference type="EMBL" id="AEV70355.1"/>
    </source>
</evidence>
<dbReference type="Pfam" id="PF19601">
    <property type="entry name" value="DUF6106"/>
    <property type="match status" value="1"/>
</dbReference>
<protein>
    <submittedName>
        <fullName evidence="2">Uncharacterized protein</fullName>
    </submittedName>
</protein>
<dbReference type="KEGG" id="ccl:Clocl_3915"/>
<proteinExistence type="predicted"/>
<dbReference type="Proteomes" id="UP000005435">
    <property type="component" value="Chromosome"/>
</dbReference>
<evidence type="ECO:0000256" key="1">
    <source>
        <dbReference type="SAM" id="Phobius"/>
    </source>
</evidence>